<gene>
    <name evidence="1" type="ORF">BGCPKDLD_1268</name>
</gene>
<dbReference type="Proteomes" id="UP001055093">
    <property type="component" value="Unassembled WGS sequence"/>
</dbReference>
<organism evidence="1 2">
    <name type="scientific">Methylorubrum suomiense</name>
    <dbReference type="NCBI Taxonomy" id="144191"/>
    <lineage>
        <taxon>Bacteria</taxon>
        <taxon>Pseudomonadati</taxon>
        <taxon>Pseudomonadota</taxon>
        <taxon>Alphaproteobacteria</taxon>
        <taxon>Hyphomicrobiales</taxon>
        <taxon>Methylobacteriaceae</taxon>
        <taxon>Methylorubrum</taxon>
    </lineage>
</organism>
<sequence length="553" mass="59156">MTSLERFARVEVKSTWRMGDDLWIGTKIGLFKRVPGSDLMPIPGHLPVEIRGLGPSADGFLYIEADSAGDQIVMADAAGAVRRRLPGPKGEKLVSASALRGCILVATKTGLFREKEDGWERLYGGEDSIVTAVHELSDRISLFVKKQGGERKPALVESFDDGLTWQMTESDDYGDTIIAVSETSIVTKWRGARLRGSGKGGYKKHPITAAEFYAGSILVVDGDKIEIAGPGRRKMEVFHPRVAEAEQVHLVPDGLFVSGAQGAYVLDPLTGSLRDLAADVTATVPVGKRKKLFALDEGVVLAACTFGTFTSRDGGAHWVKSDAEWDVLDAEHAARGPNGEWYILCQRGVFVTRDNGGRIDYLKPKLPHGSRHFGEFRALAVGGNTLWLGTKAGLFAASIERPEHLAPVDAFGVKPVDALAIEGDRLLVALEEGGIYERPLAGGDLSRRSDVTLKEGVMIHDGGSLLLVDERGVSTPDQAATIPAIGGLHGCRVTASGTRILVWNGQEAWSKARDEAWVQVGAWPQGVRSVALLGAAALVTDRDSIGAVSLAAA</sequence>
<dbReference type="SUPFAM" id="SSF110296">
    <property type="entry name" value="Oligoxyloglucan reducing end-specific cellobiohydrolase"/>
    <property type="match status" value="1"/>
</dbReference>
<accession>A0ABQ4USL9</accession>
<reference evidence="1" key="2">
    <citation type="submission" date="2021-08" db="EMBL/GenBank/DDBJ databases">
        <authorList>
            <person name="Tani A."/>
            <person name="Ola A."/>
            <person name="Ogura Y."/>
            <person name="Katsura K."/>
            <person name="Hayashi T."/>
        </authorList>
    </citation>
    <scope>NUCLEOTIDE SEQUENCE</scope>
    <source>
        <strain evidence="1">DSM 14458</strain>
    </source>
</reference>
<dbReference type="EMBL" id="BPRE01000003">
    <property type="protein sequence ID" value="GJE74695.1"/>
    <property type="molecule type" value="Genomic_DNA"/>
</dbReference>
<reference evidence="1" key="1">
    <citation type="journal article" date="2021" name="Front. Microbiol.">
        <title>Comprehensive Comparative Genomics and Phenotyping of Methylobacterium Species.</title>
        <authorList>
            <person name="Alessa O."/>
            <person name="Ogura Y."/>
            <person name="Fujitani Y."/>
            <person name="Takami H."/>
            <person name="Hayashi T."/>
            <person name="Sahin N."/>
            <person name="Tani A."/>
        </authorList>
    </citation>
    <scope>NUCLEOTIDE SEQUENCE</scope>
    <source>
        <strain evidence="1">DSM 14458</strain>
    </source>
</reference>
<evidence type="ECO:0000313" key="2">
    <source>
        <dbReference type="Proteomes" id="UP001055093"/>
    </source>
</evidence>
<keyword evidence="2" id="KW-1185">Reference proteome</keyword>
<name>A0ABQ4USL9_9HYPH</name>
<comment type="caution">
    <text evidence="1">The sequence shown here is derived from an EMBL/GenBank/DDBJ whole genome shotgun (WGS) entry which is preliminary data.</text>
</comment>
<protein>
    <submittedName>
        <fullName evidence="1">Uncharacterized protein</fullName>
    </submittedName>
</protein>
<evidence type="ECO:0000313" key="1">
    <source>
        <dbReference type="EMBL" id="GJE74695.1"/>
    </source>
</evidence>
<proteinExistence type="predicted"/>